<comment type="similarity">
    <text evidence="2">Belongs to the fucolectin family.</text>
</comment>
<comment type="subunit">
    <text evidence="3">Homotrimer.</text>
</comment>
<comment type="function">
    <text evidence="1">Acts as a defensive agent. Recognizes blood group fucosylated oligosaccharides including A, B, H and Lewis B-type antigens. Does not recognize Lewis A antigen and has low affinity for monovalent haptens.</text>
</comment>
<dbReference type="Pfam" id="PF22633">
    <property type="entry name" value="F5_F8_type_C_2"/>
    <property type="match status" value="1"/>
</dbReference>
<feature type="domain" description="Fucolectin tachylectin-4 pentraxin-1" evidence="8">
    <location>
        <begin position="27"/>
        <end position="170"/>
    </location>
</feature>
<evidence type="ECO:0000256" key="1">
    <source>
        <dbReference type="ARBA" id="ARBA00002219"/>
    </source>
</evidence>
<dbReference type="GO" id="GO:0042806">
    <property type="term" value="F:fucose binding"/>
    <property type="evidence" value="ECO:0007669"/>
    <property type="project" value="UniProtKB-ARBA"/>
</dbReference>
<evidence type="ECO:0000256" key="6">
    <source>
        <dbReference type="ARBA" id="ARBA00022837"/>
    </source>
</evidence>
<dbReference type="AlphaFoldDB" id="A0A6J1W4K5"/>
<evidence type="ECO:0000256" key="5">
    <source>
        <dbReference type="ARBA" id="ARBA00022734"/>
    </source>
</evidence>
<dbReference type="GeneID" id="113429025"/>
<dbReference type="PANTHER" id="PTHR45713">
    <property type="entry name" value="FTP DOMAIN-CONTAINING PROTEIN"/>
    <property type="match status" value="1"/>
</dbReference>
<dbReference type="Proteomes" id="UP000504612">
    <property type="component" value="Unplaced"/>
</dbReference>
<dbReference type="SUPFAM" id="SSF49785">
    <property type="entry name" value="Galactose-binding domain-like"/>
    <property type="match status" value="1"/>
</dbReference>
<sequence length="170" mass="18529">LPAGYSSITHEVSGAAALHTDYAGVEGRNLALGKPASQSSIHHHDIVGSADKAVDGNCNGDWYNNSCIHTKNEMNPWWLVDLGEPRKISVVLVKTRYDCCAKRMYEAEVHLGNSLKDHGRANPLCGTILNVSPGSITTIYCNGQEGRYISVHLPAKDYLNMCEVEAYGIK</sequence>
<dbReference type="GO" id="GO:0046872">
    <property type="term" value="F:metal ion binding"/>
    <property type="evidence" value="ECO:0007669"/>
    <property type="project" value="UniProtKB-KW"/>
</dbReference>
<protein>
    <submittedName>
        <fullName evidence="10">Fucolectin-like</fullName>
    </submittedName>
</protein>
<evidence type="ECO:0000313" key="10">
    <source>
        <dbReference type="RefSeq" id="XP_026547329.1"/>
    </source>
</evidence>
<feature type="non-terminal residue" evidence="10">
    <location>
        <position position="1"/>
    </location>
</feature>
<keyword evidence="9" id="KW-1185">Reference proteome</keyword>
<evidence type="ECO:0000256" key="7">
    <source>
        <dbReference type="ARBA" id="ARBA00023157"/>
    </source>
</evidence>
<evidence type="ECO:0000313" key="9">
    <source>
        <dbReference type="Proteomes" id="UP000504612"/>
    </source>
</evidence>
<dbReference type="InterPro" id="IPR008979">
    <property type="entry name" value="Galactose-bd-like_sf"/>
</dbReference>
<dbReference type="SMART" id="SM00607">
    <property type="entry name" value="FTP"/>
    <property type="match status" value="1"/>
</dbReference>
<proteinExistence type="inferred from homology"/>
<dbReference type="GO" id="GO:0001868">
    <property type="term" value="P:regulation of complement activation, lectin pathway"/>
    <property type="evidence" value="ECO:0007669"/>
    <property type="project" value="UniProtKB-ARBA"/>
</dbReference>
<dbReference type="GO" id="GO:0010185">
    <property type="term" value="P:regulation of cellular defense response"/>
    <property type="evidence" value="ECO:0007669"/>
    <property type="project" value="UniProtKB-ARBA"/>
</dbReference>
<dbReference type="Gene3D" id="2.60.120.260">
    <property type="entry name" value="Galactose-binding domain-like"/>
    <property type="match status" value="1"/>
</dbReference>
<dbReference type="KEGG" id="nss:113429025"/>
<keyword evidence="4" id="KW-0479">Metal-binding</keyword>
<evidence type="ECO:0000259" key="8">
    <source>
        <dbReference type="SMART" id="SM00607"/>
    </source>
</evidence>
<reference evidence="10" key="1">
    <citation type="submission" date="2025-08" db="UniProtKB">
        <authorList>
            <consortium name="RefSeq"/>
        </authorList>
    </citation>
    <scope>IDENTIFICATION</scope>
</reference>
<dbReference type="PANTHER" id="PTHR45713:SF11">
    <property type="entry name" value="FUCOLECTIN TACHYLECTIN-4 PENTRAXIN-1 DOMAIN-CONTAINING PROTEIN"/>
    <property type="match status" value="1"/>
</dbReference>
<keyword evidence="5" id="KW-0430">Lectin</keyword>
<evidence type="ECO:0000256" key="4">
    <source>
        <dbReference type="ARBA" id="ARBA00022723"/>
    </source>
</evidence>
<evidence type="ECO:0000256" key="2">
    <source>
        <dbReference type="ARBA" id="ARBA00010147"/>
    </source>
</evidence>
<evidence type="ECO:0000256" key="3">
    <source>
        <dbReference type="ARBA" id="ARBA00011233"/>
    </source>
</evidence>
<gene>
    <name evidence="10" type="primary">LOC113429025</name>
</gene>
<organism evidence="9 10">
    <name type="scientific">Notechis scutatus</name>
    <name type="common">mainland tiger snake</name>
    <dbReference type="NCBI Taxonomy" id="8663"/>
    <lineage>
        <taxon>Eukaryota</taxon>
        <taxon>Metazoa</taxon>
        <taxon>Chordata</taxon>
        <taxon>Craniata</taxon>
        <taxon>Vertebrata</taxon>
        <taxon>Euteleostomi</taxon>
        <taxon>Lepidosauria</taxon>
        <taxon>Squamata</taxon>
        <taxon>Bifurcata</taxon>
        <taxon>Unidentata</taxon>
        <taxon>Episquamata</taxon>
        <taxon>Toxicofera</taxon>
        <taxon>Serpentes</taxon>
        <taxon>Colubroidea</taxon>
        <taxon>Elapidae</taxon>
        <taxon>Hydrophiinae</taxon>
        <taxon>Notechis</taxon>
    </lineage>
</organism>
<dbReference type="InterPro" id="IPR006585">
    <property type="entry name" value="FTP1"/>
</dbReference>
<keyword evidence="7" id="KW-1015">Disulfide bond</keyword>
<dbReference type="InterPro" id="IPR051941">
    <property type="entry name" value="BG_Antigen-Binding_Lectin"/>
</dbReference>
<keyword evidence="6" id="KW-0106">Calcium</keyword>
<dbReference type="RefSeq" id="XP_026547329.1">
    <property type="nucleotide sequence ID" value="XM_026691544.1"/>
</dbReference>
<accession>A0A6J1W4K5</accession>
<name>A0A6J1W4K5_9SAUR</name>